<keyword evidence="6" id="KW-0472">Membrane</keyword>
<dbReference type="GO" id="GO:0016263">
    <property type="term" value="F:glycoprotein-N-acetylgalactosamine 3-beta-galactosyltransferase activity"/>
    <property type="evidence" value="ECO:0007669"/>
    <property type="project" value="TreeGrafter"/>
</dbReference>
<feature type="region of interest" description="Disordered" evidence="7">
    <location>
        <begin position="105"/>
        <end position="132"/>
    </location>
</feature>
<evidence type="ECO:0000256" key="7">
    <source>
        <dbReference type="SAM" id="MobiDB-lite"/>
    </source>
</evidence>
<evidence type="ECO:0000256" key="3">
    <source>
        <dbReference type="ARBA" id="ARBA00022692"/>
    </source>
</evidence>
<keyword evidence="4" id="KW-0735">Signal-anchor</keyword>
<evidence type="ECO:0000256" key="5">
    <source>
        <dbReference type="ARBA" id="ARBA00022989"/>
    </source>
</evidence>
<accession>A0A3P7JM49</accession>
<evidence type="ECO:0000313" key="8">
    <source>
        <dbReference type="EMBL" id="VDM79664.1"/>
    </source>
</evidence>
<comment type="subcellular location">
    <subcellularLocation>
        <location evidence="1">Membrane</location>
        <topology evidence="1">Single-pass type II membrane protein</topology>
    </subcellularLocation>
</comment>
<evidence type="ECO:0000256" key="4">
    <source>
        <dbReference type="ARBA" id="ARBA00022968"/>
    </source>
</evidence>
<keyword evidence="5" id="KW-1133">Transmembrane helix</keyword>
<dbReference type="OrthoDB" id="414175at2759"/>
<sequence length="164" mass="19279">MKRAYGDRKACPFDESEDVGMGRCLQSIEIYPHDTRNEHGQQRFHTYRPDDMFHGKIADEWHYYKQINGHNWIAPELITLHHLSPDEIRTYDDLLYRMRSPQLSKLNKSPVSQQKEEKITPETASDVEPKLPKDVPTVQRLLNNKLEIRRVAASNTSNFDIEEM</sequence>
<evidence type="ECO:0000313" key="9">
    <source>
        <dbReference type="Proteomes" id="UP000270094"/>
    </source>
</evidence>
<organism evidence="8 9">
    <name type="scientific">Strongylus vulgaris</name>
    <name type="common">Blood worm</name>
    <dbReference type="NCBI Taxonomy" id="40348"/>
    <lineage>
        <taxon>Eukaryota</taxon>
        <taxon>Metazoa</taxon>
        <taxon>Ecdysozoa</taxon>
        <taxon>Nematoda</taxon>
        <taxon>Chromadorea</taxon>
        <taxon>Rhabditida</taxon>
        <taxon>Rhabditina</taxon>
        <taxon>Rhabditomorpha</taxon>
        <taxon>Strongyloidea</taxon>
        <taxon>Strongylidae</taxon>
        <taxon>Strongylus</taxon>
    </lineage>
</organism>
<dbReference type="InterPro" id="IPR026050">
    <property type="entry name" value="C1GALT1/C1GALT1_chp1"/>
</dbReference>
<comment type="similarity">
    <text evidence="2">Belongs to the glycosyltransferase 31 family. Beta3-Gal-T subfamily.</text>
</comment>
<evidence type="ECO:0000256" key="2">
    <source>
        <dbReference type="ARBA" id="ARBA00006462"/>
    </source>
</evidence>
<protein>
    <submittedName>
        <fullName evidence="8">Uncharacterized protein</fullName>
    </submittedName>
</protein>
<gene>
    <name evidence="8" type="ORF">SVUK_LOCUS14662</name>
</gene>
<keyword evidence="9" id="KW-1185">Reference proteome</keyword>
<name>A0A3P7JM49_STRVU</name>
<evidence type="ECO:0000256" key="6">
    <source>
        <dbReference type="ARBA" id="ARBA00023136"/>
    </source>
</evidence>
<dbReference type="Proteomes" id="UP000270094">
    <property type="component" value="Unassembled WGS sequence"/>
</dbReference>
<proteinExistence type="inferred from homology"/>
<dbReference type="PANTHER" id="PTHR23033:SF12">
    <property type="entry name" value="GLYCOPROTEIN-N-ACETYLGALACTOSAMINE 3-BETA-GALACTOSYLTRANSFERASE 1-RELATED"/>
    <property type="match status" value="1"/>
</dbReference>
<evidence type="ECO:0000256" key="1">
    <source>
        <dbReference type="ARBA" id="ARBA00004606"/>
    </source>
</evidence>
<dbReference type="GO" id="GO:0016020">
    <property type="term" value="C:membrane"/>
    <property type="evidence" value="ECO:0007669"/>
    <property type="project" value="UniProtKB-SubCell"/>
</dbReference>
<keyword evidence="3" id="KW-0812">Transmembrane</keyword>
<dbReference type="PANTHER" id="PTHR23033">
    <property type="entry name" value="BETA1,3-GALACTOSYLTRANSFERASE"/>
    <property type="match status" value="1"/>
</dbReference>
<reference evidence="8 9" key="1">
    <citation type="submission" date="2018-11" db="EMBL/GenBank/DDBJ databases">
        <authorList>
            <consortium name="Pathogen Informatics"/>
        </authorList>
    </citation>
    <scope>NUCLEOTIDE SEQUENCE [LARGE SCALE GENOMIC DNA]</scope>
</reference>
<dbReference type="EMBL" id="UYYB01105917">
    <property type="protein sequence ID" value="VDM79664.1"/>
    <property type="molecule type" value="Genomic_DNA"/>
</dbReference>
<dbReference type="AlphaFoldDB" id="A0A3P7JM49"/>